<keyword evidence="1" id="KW-0812">Transmembrane</keyword>
<dbReference type="AlphaFoldDB" id="A0A7S3ISS6"/>
<organism evidence="2">
    <name type="scientific">Strombidium inclinatum</name>
    <dbReference type="NCBI Taxonomy" id="197538"/>
    <lineage>
        <taxon>Eukaryota</taxon>
        <taxon>Sar</taxon>
        <taxon>Alveolata</taxon>
        <taxon>Ciliophora</taxon>
        <taxon>Intramacronucleata</taxon>
        <taxon>Spirotrichea</taxon>
        <taxon>Oligotrichia</taxon>
        <taxon>Strombidiidae</taxon>
        <taxon>Strombidium</taxon>
    </lineage>
</organism>
<name>A0A7S3ISS6_9SPIT</name>
<accession>A0A7S3ISS6</accession>
<dbReference type="EMBL" id="HBIH01031289">
    <property type="protein sequence ID" value="CAE0331874.1"/>
    <property type="molecule type" value="Transcribed_RNA"/>
</dbReference>
<feature type="transmembrane region" description="Helical" evidence="1">
    <location>
        <begin position="53"/>
        <end position="72"/>
    </location>
</feature>
<evidence type="ECO:0000313" key="3">
    <source>
        <dbReference type="EMBL" id="CAE0331874.1"/>
    </source>
</evidence>
<evidence type="ECO:0000256" key="1">
    <source>
        <dbReference type="SAM" id="Phobius"/>
    </source>
</evidence>
<evidence type="ECO:0000313" key="2">
    <source>
        <dbReference type="EMBL" id="CAE0331873.1"/>
    </source>
</evidence>
<sequence>MALRSPSEAAGVLLHEVGAIEVNPLDARVHLLLLMASRAVLNSRRQQRELGELALLLVGSLLLMHLTVLQLVALELGVAGVALLVVEDVGAAAFAVSGGEDSQHLVSHTVYTAFSLGRAFRALLLAGTCNAASEN</sequence>
<keyword evidence="1" id="KW-1133">Transmembrane helix</keyword>
<reference evidence="2" key="1">
    <citation type="submission" date="2021-01" db="EMBL/GenBank/DDBJ databases">
        <authorList>
            <person name="Corre E."/>
            <person name="Pelletier E."/>
            <person name="Niang G."/>
            <person name="Scheremetjew M."/>
            <person name="Finn R."/>
            <person name="Kale V."/>
            <person name="Holt S."/>
            <person name="Cochrane G."/>
            <person name="Meng A."/>
            <person name="Brown T."/>
            <person name="Cohen L."/>
        </authorList>
    </citation>
    <scope>NUCLEOTIDE SEQUENCE</scope>
    <source>
        <strain evidence="2">S3</strain>
    </source>
</reference>
<proteinExistence type="predicted"/>
<keyword evidence="1" id="KW-0472">Membrane</keyword>
<gene>
    <name evidence="2" type="ORF">SINC0208_LOCUS12509</name>
    <name evidence="3" type="ORF">SINC0208_LOCUS12510</name>
</gene>
<protein>
    <submittedName>
        <fullName evidence="2">Uncharacterized protein</fullName>
    </submittedName>
</protein>
<dbReference type="EMBL" id="HBIH01031288">
    <property type="protein sequence ID" value="CAE0331873.1"/>
    <property type="molecule type" value="Transcribed_RNA"/>
</dbReference>